<dbReference type="RefSeq" id="WP_107029250.1">
    <property type="nucleotide sequence ID" value="NZ_PYLQ01000002.1"/>
</dbReference>
<feature type="compositionally biased region" description="Basic and acidic residues" evidence="1">
    <location>
        <begin position="55"/>
        <end position="87"/>
    </location>
</feature>
<name>A0A2T3G6I1_9FIRM</name>
<gene>
    <name evidence="4" type="ORF">C7U54_02940</name>
</gene>
<proteinExistence type="predicted"/>
<reference evidence="4 5" key="1">
    <citation type="journal article" date="2019" name="Int. J. Syst. Evol. Microbiol.">
        <title>Faecalibacillus intestinalis gen. nov., sp. nov. and Faecalibacillus faecis sp. nov., isolated from human faeces.</title>
        <authorList>
            <person name="Seo B."/>
            <person name="Jeon K."/>
            <person name="Baek I."/>
            <person name="Lee Y.M."/>
            <person name="Baek K."/>
            <person name="Ko G."/>
        </authorList>
    </citation>
    <scope>NUCLEOTIDE SEQUENCE [LARGE SCALE GENOMIC DNA]</scope>
    <source>
        <strain evidence="4 5">SNUG30099</strain>
    </source>
</reference>
<feature type="region of interest" description="Disordered" evidence="1">
    <location>
        <begin position="55"/>
        <end position="162"/>
    </location>
</feature>
<feature type="compositionally biased region" description="Basic and acidic residues" evidence="1">
    <location>
        <begin position="98"/>
        <end position="112"/>
    </location>
</feature>
<feature type="transmembrane region" description="Helical" evidence="2">
    <location>
        <begin position="17"/>
        <end position="35"/>
    </location>
</feature>
<evidence type="ECO:0000256" key="1">
    <source>
        <dbReference type="SAM" id="MobiDB-lite"/>
    </source>
</evidence>
<keyword evidence="2" id="KW-0812">Transmembrane</keyword>
<organism evidence="4 5">
    <name type="scientific">Faecalibacillus intestinalis</name>
    <dbReference type="NCBI Taxonomy" id="1982626"/>
    <lineage>
        <taxon>Bacteria</taxon>
        <taxon>Bacillati</taxon>
        <taxon>Bacillota</taxon>
        <taxon>Erysipelotrichia</taxon>
        <taxon>Erysipelotrichales</taxon>
        <taxon>Coprobacillaceae</taxon>
        <taxon>Faecalibacillus</taxon>
    </lineage>
</organism>
<keyword evidence="2" id="KW-0472">Membrane</keyword>
<dbReference type="InterPro" id="IPR027954">
    <property type="entry name" value="Transcobalamin-like_C"/>
</dbReference>
<comment type="caution">
    <text evidence="4">The sequence shown here is derived from an EMBL/GenBank/DDBJ whole genome shotgun (WGS) entry which is preliminary data.</text>
</comment>
<accession>A0A2T3G6I1</accession>
<evidence type="ECO:0000313" key="4">
    <source>
        <dbReference type="EMBL" id="PST43102.1"/>
    </source>
</evidence>
<feature type="compositionally biased region" description="Low complexity" evidence="1">
    <location>
        <begin position="123"/>
        <end position="161"/>
    </location>
</feature>
<evidence type="ECO:0000256" key="2">
    <source>
        <dbReference type="SAM" id="Phobius"/>
    </source>
</evidence>
<protein>
    <recommendedName>
        <fullName evidence="3">Transcobalamin-like C-terminal domain-containing protein</fullName>
    </recommendedName>
</protein>
<dbReference type="Proteomes" id="UP000240974">
    <property type="component" value="Unassembled WGS sequence"/>
</dbReference>
<sequence length="261" mass="28845">MKEFINKIKNMDKTKRIVILFITISFVFIGGFSIYNGVTGNYQDNSVAQVSSIKEKNTKEKKEEKKSKSEEVNQTEKKKETTQKEEQSSSQENNKQTSSEEKKESTNNEKKSTNTTVQSSSKNSNVNHSQSSTSNSQTNSGQSSNNQSQNSSSNTNQQPNTEKINVSIQVIGMGNTMMSGTLNVDKNSNALSVLKTLAAKNGKEVAGSDYYVSGIGGLYEKQHGPMSGWMYSVNGVAPNKAAIKYDLNDGDQVVWYYVNYN</sequence>
<dbReference type="EMBL" id="PYLQ01000002">
    <property type="protein sequence ID" value="PST43102.1"/>
    <property type="molecule type" value="Genomic_DNA"/>
</dbReference>
<dbReference type="AlphaFoldDB" id="A0A2T3G6I1"/>
<keyword evidence="2" id="KW-1133">Transmembrane helix</keyword>
<evidence type="ECO:0000259" key="3">
    <source>
        <dbReference type="Pfam" id="PF14478"/>
    </source>
</evidence>
<feature type="domain" description="Transcobalamin-like C-terminal" evidence="3">
    <location>
        <begin position="188"/>
        <end position="258"/>
    </location>
</feature>
<feature type="compositionally biased region" description="Low complexity" evidence="1">
    <location>
        <begin position="88"/>
        <end position="97"/>
    </location>
</feature>
<keyword evidence="5" id="KW-1185">Reference proteome</keyword>
<evidence type="ECO:0000313" key="5">
    <source>
        <dbReference type="Proteomes" id="UP000240974"/>
    </source>
</evidence>
<dbReference type="Pfam" id="PF14478">
    <property type="entry name" value="DUF4430"/>
    <property type="match status" value="1"/>
</dbReference>
<dbReference type="Gene3D" id="2.170.130.30">
    <property type="match status" value="1"/>
</dbReference>